<evidence type="ECO:0008006" key="9">
    <source>
        <dbReference type="Google" id="ProtNLM"/>
    </source>
</evidence>
<evidence type="ECO:0000256" key="5">
    <source>
        <dbReference type="ARBA" id="ARBA00023136"/>
    </source>
</evidence>
<keyword evidence="8" id="KW-1185">Reference proteome</keyword>
<dbReference type="PANTHER" id="PTHR30250">
    <property type="entry name" value="PST FAMILY PREDICTED COLANIC ACID TRANSPORTER"/>
    <property type="match status" value="1"/>
</dbReference>
<feature type="transmembrane region" description="Helical" evidence="6">
    <location>
        <begin position="33"/>
        <end position="51"/>
    </location>
</feature>
<evidence type="ECO:0000256" key="6">
    <source>
        <dbReference type="SAM" id="Phobius"/>
    </source>
</evidence>
<feature type="transmembrane region" description="Helical" evidence="6">
    <location>
        <begin position="207"/>
        <end position="224"/>
    </location>
</feature>
<dbReference type="GO" id="GO:0005886">
    <property type="term" value="C:plasma membrane"/>
    <property type="evidence" value="ECO:0007669"/>
    <property type="project" value="UniProtKB-SubCell"/>
</dbReference>
<feature type="transmembrane region" description="Helical" evidence="6">
    <location>
        <begin position="312"/>
        <end position="331"/>
    </location>
</feature>
<evidence type="ECO:0000256" key="2">
    <source>
        <dbReference type="ARBA" id="ARBA00022475"/>
    </source>
</evidence>
<feature type="transmembrane region" description="Helical" evidence="6">
    <location>
        <begin position="71"/>
        <end position="90"/>
    </location>
</feature>
<comment type="subcellular location">
    <subcellularLocation>
        <location evidence="1">Cell membrane</location>
        <topology evidence="1">Multi-pass membrane protein</topology>
    </subcellularLocation>
</comment>
<protein>
    <recommendedName>
        <fullName evidence="9">Lipopolysaccharide biosynthesis protein</fullName>
    </recommendedName>
</protein>
<sequence length="372" mass="40524">MFGTSLAVLGSIAGWRYEQAVIGEAVDKFADDLVVLAGLLALSLALLLPFIRPVILPWLHAPSYISEAVTWLAPALVAYVMGQALTNWLVRKGGFRITSASKIIQASTVLAVSLCATGSIQGLTVASMGGYAAACVVLLIGAHRMGWLRDTVRPKDLLHVIRRHVKFPLAGALPALFDSLSMLLPVYWVAIYFSANDTGQFGLSRQVLAAPLGMISVVVSQLLMKRFADAKFANASMLPYLKKTCLVMFGPILVLGLIVSFAASDIFAWLFGNGWRNAGAISQWMVWAYIAPMLVSPLSGIMLVLRRVGSNGAWQILHCAGLLSIMSLMTFSSIEQFIRMLVFFEIFSYAIYAALIAYALHDYEKARRVNVN</sequence>
<dbReference type="Proteomes" id="UP000285190">
    <property type="component" value="Unassembled WGS sequence"/>
</dbReference>
<comment type="caution">
    <text evidence="7">The sequence shown here is derived from an EMBL/GenBank/DDBJ whole genome shotgun (WGS) entry which is preliminary data.</text>
</comment>
<dbReference type="AlphaFoldDB" id="A0A418WWP7"/>
<feature type="transmembrane region" description="Helical" evidence="6">
    <location>
        <begin position="102"/>
        <end position="123"/>
    </location>
</feature>
<evidence type="ECO:0000313" key="8">
    <source>
        <dbReference type="Proteomes" id="UP000285190"/>
    </source>
</evidence>
<accession>A0A418WWP7</accession>
<name>A0A418WWP7_9BURK</name>
<feature type="transmembrane region" description="Helical" evidence="6">
    <location>
        <begin position="337"/>
        <end position="360"/>
    </location>
</feature>
<feature type="transmembrane region" description="Helical" evidence="6">
    <location>
        <begin position="245"/>
        <end position="272"/>
    </location>
</feature>
<feature type="transmembrane region" description="Helical" evidence="6">
    <location>
        <begin position="284"/>
        <end position="305"/>
    </location>
</feature>
<keyword evidence="5 6" id="KW-0472">Membrane</keyword>
<gene>
    <name evidence="7" type="ORF">D3870_00320</name>
</gene>
<keyword evidence="4 6" id="KW-1133">Transmembrane helix</keyword>
<keyword evidence="3 6" id="KW-0812">Transmembrane</keyword>
<organism evidence="7 8">
    <name type="scientific">Noviherbaspirillum cavernae</name>
    <dbReference type="NCBI Taxonomy" id="2320862"/>
    <lineage>
        <taxon>Bacteria</taxon>
        <taxon>Pseudomonadati</taxon>
        <taxon>Pseudomonadota</taxon>
        <taxon>Betaproteobacteria</taxon>
        <taxon>Burkholderiales</taxon>
        <taxon>Oxalobacteraceae</taxon>
        <taxon>Noviherbaspirillum</taxon>
    </lineage>
</organism>
<feature type="transmembrane region" description="Helical" evidence="6">
    <location>
        <begin position="129"/>
        <end position="148"/>
    </location>
</feature>
<keyword evidence="2" id="KW-1003">Cell membrane</keyword>
<proteinExistence type="predicted"/>
<feature type="transmembrane region" description="Helical" evidence="6">
    <location>
        <begin position="169"/>
        <end position="195"/>
    </location>
</feature>
<dbReference type="InterPro" id="IPR050833">
    <property type="entry name" value="Poly_Biosynth_Transport"/>
</dbReference>
<dbReference type="EMBL" id="QYUN01000002">
    <property type="protein sequence ID" value="RJG04670.1"/>
    <property type="molecule type" value="Genomic_DNA"/>
</dbReference>
<evidence type="ECO:0000256" key="3">
    <source>
        <dbReference type="ARBA" id="ARBA00022692"/>
    </source>
</evidence>
<reference evidence="7 8" key="1">
    <citation type="submission" date="2018-09" db="EMBL/GenBank/DDBJ databases">
        <authorList>
            <person name="Zhu H."/>
        </authorList>
    </citation>
    <scope>NUCLEOTIDE SEQUENCE [LARGE SCALE GENOMIC DNA]</scope>
    <source>
        <strain evidence="7 8">K2R10-39</strain>
    </source>
</reference>
<evidence type="ECO:0000256" key="1">
    <source>
        <dbReference type="ARBA" id="ARBA00004651"/>
    </source>
</evidence>
<evidence type="ECO:0000313" key="7">
    <source>
        <dbReference type="EMBL" id="RJG04670.1"/>
    </source>
</evidence>
<dbReference type="PANTHER" id="PTHR30250:SF11">
    <property type="entry name" value="O-ANTIGEN TRANSPORTER-RELATED"/>
    <property type="match status" value="1"/>
</dbReference>
<evidence type="ECO:0000256" key="4">
    <source>
        <dbReference type="ARBA" id="ARBA00022989"/>
    </source>
</evidence>